<reference evidence="3" key="2">
    <citation type="journal article" date="2018" name="Nat. Commun.">
        <title>Extreme sensitivity to ultraviolet light in the fungal pathogen causing white-nose syndrome of bats.</title>
        <authorList>
            <person name="Palmer J.M."/>
            <person name="Drees K.P."/>
            <person name="Foster J.T."/>
            <person name="Lindner D.L."/>
        </authorList>
    </citation>
    <scope>NUCLEOTIDE SEQUENCE [LARGE SCALE GENOMIC DNA]</scope>
    <source>
        <strain evidence="3">UAMH 10579</strain>
    </source>
</reference>
<dbReference type="OrthoDB" id="3641682at2759"/>
<dbReference type="GeneID" id="28834578"/>
<sequence length="229" mass="24603">MTWIVPVVLGAPHLSSLPRDLKEASLLIKFDKTSLEQEVVVVDMESQVLGQSCSKTLDSGAFADFPISTDLDSNGAGNITLNGQSYMVHEHADFSGGITCTRMYSDADSFVRCSIKVPNSLQAKPLSAENSKACFTRGTLDMETTSNIFAARLAGSKEYDLSEISLSTSEHPPKSNVRGTSGANGPPDCAWHSDVVLIGNGDPHQNYLHTQLSVRCGLSIPPNPQSKLF</sequence>
<protein>
    <submittedName>
        <fullName evidence="2">Uncharacterized protein</fullName>
    </submittedName>
</protein>
<dbReference type="EMBL" id="KV460208">
    <property type="protein sequence ID" value="OBU00747.1"/>
    <property type="molecule type" value="Genomic_DNA"/>
</dbReference>
<proteinExistence type="predicted"/>
<reference evidence="2 3" key="1">
    <citation type="submission" date="2016-03" db="EMBL/GenBank/DDBJ databases">
        <title>Comparative genomics of Pseudogymnoascus destructans, the fungus causing white-nose syndrome of bats.</title>
        <authorList>
            <person name="Palmer J.M."/>
            <person name="Drees K.P."/>
            <person name="Foster J.T."/>
            <person name="Lindner D.L."/>
        </authorList>
    </citation>
    <scope>NUCLEOTIDE SEQUENCE [LARGE SCALE GENOMIC DNA]</scope>
    <source>
        <strain evidence="2 3">UAMH 10579</strain>
    </source>
</reference>
<dbReference type="RefSeq" id="XP_018134479.1">
    <property type="nucleotide sequence ID" value="XM_018270718.1"/>
</dbReference>
<feature type="region of interest" description="Disordered" evidence="1">
    <location>
        <begin position="166"/>
        <end position="185"/>
    </location>
</feature>
<accession>A0A1B8GY59</accession>
<gene>
    <name evidence="2" type="ORF">VE01_01192</name>
</gene>
<name>A0A1B8GY59_9PEZI</name>
<evidence type="ECO:0000313" key="2">
    <source>
        <dbReference type="EMBL" id="OBU00747.1"/>
    </source>
</evidence>
<evidence type="ECO:0000313" key="3">
    <source>
        <dbReference type="Proteomes" id="UP000091956"/>
    </source>
</evidence>
<dbReference type="Proteomes" id="UP000091956">
    <property type="component" value="Unassembled WGS sequence"/>
</dbReference>
<evidence type="ECO:0000256" key="1">
    <source>
        <dbReference type="SAM" id="MobiDB-lite"/>
    </source>
</evidence>
<organism evidence="2 3">
    <name type="scientific">Pseudogymnoascus verrucosus</name>
    <dbReference type="NCBI Taxonomy" id="342668"/>
    <lineage>
        <taxon>Eukaryota</taxon>
        <taxon>Fungi</taxon>
        <taxon>Dikarya</taxon>
        <taxon>Ascomycota</taxon>
        <taxon>Pezizomycotina</taxon>
        <taxon>Leotiomycetes</taxon>
        <taxon>Thelebolales</taxon>
        <taxon>Thelebolaceae</taxon>
        <taxon>Pseudogymnoascus</taxon>
    </lineage>
</organism>
<keyword evidence="3" id="KW-1185">Reference proteome</keyword>
<dbReference type="AlphaFoldDB" id="A0A1B8GY59"/>